<evidence type="ECO:0000259" key="2">
    <source>
        <dbReference type="Pfam" id="PF20047"/>
    </source>
</evidence>
<protein>
    <submittedName>
        <fullName evidence="3">Multidrug ABC transporter permease</fullName>
    </submittedName>
</protein>
<name>A0A3S0TXH4_9BACI</name>
<sequence>MPSKMSLFNKEAILRIVRSVGWIPIFYFFGLLFALPIRILMTYSNENTRKYMKVASLFQYDFGIQLVFLIIVPVLLAIFLFRFLHLKQAADLMHSLPLKRETIYHQYSVTGMALLVLPIILIAIVILFIHIGLDLEAYFEISDIFYWAGITILFNLLLFTASVFVGMMTGISVVQGVLSYIFLLFPVGIVSLLFLNLKTLLYGFPADYYLNRELDKMSPLTYAAVLENKPFQSIQIILYLVLIIVLYALSLFFYQRRKVETASEAIAFSNLRAIFKYGVTFCTMLLGGAYFSLVQAPFGWVIFGYAIGAVIGYIAAEMVLRKTWRVFGRIKGLAVYVAVMVVLITGTQALSRYEDHLPEQSDIKSVFLTDDPSLYLNKDEAYYHNFVASPLKEEKNIEAVLKLHRQIIEKQSISDKQNLYFETSYFVYKLKNGKKVIREYAINKEQHKDLYRPIFESREFKLSTNEIFKLNENEADRITMTPNGPFNRQAMITEPVDLKEAVSILKEEVLNETYNDSVYYRDNFSNTEIFGDKDKSVHLEIKPSYKKFNHWLKKKNMLAQAKVTADDISYVLVARNNSSEFEDNPGSAIEWFKEHEKDRGIIKVTDKDKIELCLDQASQVSQNGYIAAFYYKGQIDQEIKWFDEEHVPDFIKDHDQ</sequence>
<feature type="transmembrane region" description="Helical" evidence="1">
    <location>
        <begin position="298"/>
        <end position="320"/>
    </location>
</feature>
<feature type="transmembrane region" description="Helical" evidence="1">
    <location>
        <begin position="107"/>
        <end position="132"/>
    </location>
</feature>
<feature type="transmembrane region" description="Helical" evidence="1">
    <location>
        <begin position="177"/>
        <end position="195"/>
    </location>
</feature>
<dbReference type="EMBL" id="RYZZ01000037">
    <property type="protein sequence ID" value="RUQ25873.1"/>
    <property type="molecule type" value="Genomic_DNA"/>
</dbReference>
<dbReference type="InterPro" id="IPR053046">
    <property type="entry name" value="ABC-5_transporter"/>
</dbReference>
<dbReference type="PANTHER" id="PTHR39177">
    <property type="entry name" value="ABC TRANSPORTER PERMEASE YTRC-RELATED"/>
    <property type="match status" value="1"/>
</dbReference>
<dbReference type="Proteomes" id="UP000267430">
    <property type="component" value="Unassembled WGS sequence"/>
</dbReference>
<keyword evidence="1" id="KW-0472">Membrane</keyword>
<organism evidence="3 4">
    <name type="scientific">Peribacillus cavernae</name>
    <dbReference type="NCBI Taxonomy" id="1674310"/>
    <lineage>
        <taxon>Bacteria</taxon>
        <taxon>Bacillati</taxon>
        <taxon>Bacillota</taxon>
        <taxon>Bacilli</taxon>
        <taxon>Bacillales</taxon>
        <taxon>Bacillaceae</taxon>
        <taxon>Peribacillus</taxon>
    </lineage>
</organism>
<feature type="transmembrane region" description="Helical" evidence="1">
    <location>
        <begin position="63"/>
        <end position="86"/>
    </location>
</feature>
<keyword evidence="1" id="KW-1133">Transmembrane helix</keyword>
<dbReference type="Pfam" id="PF20047">
    <property type="entry name" value="DUF6449"/>
    <property type="match status" value="1"/>
</dbReference>
<feature type="transmembrane region" description="Helical" evidence="1">
    <location>
        <begin position="332"/>
        <end position="351"/>
    </location>
</feature>
<evidence type="ECO:0000313" key="3">
    <source>
        <dbReference type="EMBL" id="RUQ25873.1"/>
    </source>
</evidence>
<keyword evidence="4" id="KW-1185">Reference proteome</keyword>
<feature type="transmembrane region" description="Helical" evidence="1">
    <location>
        <begin position="274"/>
        <end position="292"/>
    </location>
</feature>
<dbReference type="InterPro" id="IPR045611">
    <property type="entry name" value="DUF6449"/>
</dbReference>
<feature type="transmembrane region" description="Helical" evidence="1">
    <location>
        <begin position="21"/>
        <end position="43"/>
    </location>
</feature>
<dbReference type="PANTHER" id="PTHR39177:SF1">
    <property type="entry name" value="ABC TRANSPORTER PERMEASE YTRC-RELATED"/>
    <property type="match status" value="1"/>
</dbReference>
<proteinExistence type="predicted"/>
<dbReference type="RefSeq" id="WP_126866727.1">
    <property type="nucleotide sequence ID" value="NZ_JAUSTX010000010.1"/>
</dbReference>
<accession>A0A3S0TXH4</accession>
<evidence type="ECO:0000313" key="4">
    <source>
        <dbReference type="Proteomes" id="UP000267430"/>
    </source>
</evidence>
<dbReference type="AlphaFoldDB" id="A0A3S0TXH4"/>
<reference evidence="3 4" key="1">
    <citation type="submission" date="2018-12" db="EMBL/GenBank/DDBJ databases">
        <title>Bacillus chawlae sp. nov., Bacillus glennii sp. nov., and Bacillus saganii sp. nov. Isolated from the Vehicle Assembly Building at Kennedy Space Center where the Viking Spacecraft were Assembled.</title>
        <authorList>
            <person name="Seuylemezian A."/>
            <person name="Vaishampayan P."/>
        </authorList>
    </citation>
    <scope>NUCLEOTIDE SEQUENCE [LARGE SCALE GENOMIC DNA]</scope>
    <source>
        <strain evidence="3 4">L5</strain>
    </source>
</reference>
<feature type="transmembrane region" description="Helical" evidence="1">
    <location>
        <begin position="144"/>
        <end position="165"/>
    </location>
</feature>
<comment type="caution">
    <text evidence="3">The sequence shown here is derived from an EMBL/GenBank/DDBJ whole genome shotgun (WGS) entry which is preliminary data.</text>
</comment>
<feature type="transmembrane region" description="Helical" evidence="1">
    <location>
        <begin position="236"/>
        <end position="254"/>
    </location>
</feature>
<keyword evidence="1" id="KW-0812">Transmembrane</keyword>
<dbReference type="OrthoDB" id="1706490at2"/>
<gene>
    <name evidence="3" type="ORF">ELQ35_18800</name>
</gene>
<feature type="domain" description="DUF6449" evidence="2">
    <location>
        <begin position="428"/>
        <end position="480"/>
    </location>
</feature>
<evidence type="ECO:0000256" key="1">
    <source>
        <dbReference type="SAM" id="Phobius"/>
    </source>
</evidence>